<dbReference type="EMBL" id="FOTF01000012">
    <property type="protein sequence ID" value="SFL28742.1"/>
    <property type="molecule type" value="Genomic_DNA"/>
</dbReference>
<reference evidence="2 3" key="1">
    <citation type="submission" date="2016-10" db="EMBL/GenBank/DDBJ databases">
        <authorList>
            <person name="de Groot N.N."/>
        </authorList>
    </citation>
    <scope>NUCLEOTIDE SEQUENCE [LARGE SCALE GENOMIC DNA]</scope>
    <source>
        <strain evidence="2 3">DSM 16199</strain>
    </source>
</reference>
<dbReference type="PROSITE" id="PS51197">
    <property type="entry name" value="HTH_RRF2_2"/>
    <property type="match status" value="1"/>
</dbReference>
<dbReference type="SUPFAM" id="SSF46785">
    <property type="entry name" value="Winged helix' DNA-binding domain"/>
    <property type="match status" value="1"/>
</dbReference>
<keyword evidence="3" id="KW-1185">Reference proteome</keyword>
<dbReference type="Pfam" id="PF02082">
    <property type="entry name" value="Rrf2"/>
    <property type="match status" value="1"/>
</dbReference>
<dbReference type="GO" id="GO:0003677">
    <property type="term" value="F:DNA binding"/>
    <property type="evidence" value="ECO:0007669"/>
    <property type="project" value="UniProtKB-KW"/>
</dbReference>
<dbReference type="GO" id="GO:0005829">
    <property type="term" value="C:cytosol"/>
    <property type="evidence" value="ECO:0007669"/>
    <property type="project" value="TreeGrafter"/>
</dbReference>
<organism evidence="2 3">
    <name type="scientific">Loktanella salsilacus</name>
    <dbReference type="NCBI Taxonomy" id="195913"/>
    <lineage>
        <taxon>Bacteria</taxon>
        <taxon>Pseudomonadati</taxon>
        <taxon>Pseudomonadota</taxon>
        <taxon>Alphaproteobacteria</taxon>
        <taxon>Rhodobacterales</taxon>
        <taxon>Roseobacteraceae</taxon>
        <taxon>Loktanella</taxon>
    </lineage>
</organism>
<evidence type="ECO:0000256" key="1">
    <source>
        <dbReference type="ARBA" id="ARBA00023125"/>
    </source>
</evidence>
<dbReference type="PANTHER" id="PTHR33221:SF4">
    <property type="entry name" value="HTH-TYPE TRANSCRIPTIONAL REPRESSOR NSRR"/>
    <property type="match status" value="1"/>
</dbReference>
<sequence length="146" mass="16002">MRLTRYTDYALRVLMYLAAQPDQFCAISKISADYGISHNHLTKVVHDLGRLGFVQSLRGRNGGIQLARPASDITVGEVVRTMEDDFTMADCANCIIAPGCGLNPVLEEATNAFLAVIDRYTLAELCRSGTGFMTLFPAFHATRPTT</sequence>
<dbReference type="NCBIfam" id="TIGR00738">
    <property type="entry name" value="rrf2_super"/>
    <property type="match status" value="1"/>
</dbReference>
<dbReference type="InterPro" id="IPR036388">
    <property type="entry name" value="WH-like_DNA-bd_sf"/>
</dbReference>
<dbReference type="PANTHER" id="PTHR33221">
    <property type="entry name" value="WINGED HELIX-TURN-HELIX TRANSCRIPTIONAL REGULATOR, RRF2 FAMILY"/>
    <property type="match status" value="1"/>
</dbReference>
<gene>
    <name evidence="2" type="ORF">SAMN04488004_11293</name>
</gene>
<accession>A0A1I4GF98</accession>
<dbReference type="InterPro" id="IPR036390">
    <property type="entry name" value="WH_DNA-bd_sf"/>
</dbReference>
<dbReference type="Gene3D" id="1.10.10.10">
    <property type="entry name" value="Winged helix-like DNA-binding domain superfamily/Winged helix DNA-binding domain"/>
    <property type="match status" value="1"/>
</dbReference>
<dbReference type="OrthoDB" id="9795923at2"/>
<evidence type="ECO:0000313" key="2">
    <source>
        <dbReference type="EMBL" id="SFL28742.1"/>
    </source>
</evidence>
<keyword evidence="1" id="KW-0238">DNA-binding</keyword>
<dbReference type="GO" id="GO:0003700">
    <property type="term" value="F:DNA-binding transcription factor activity"/>
    <property type="evidence" value="ECO:0007669"/>
    <property type="project" value="TreeGrafter"/>
</dbReference>
<dbReference type="Proteomes" id="UP000199550">
    <property type="component" value="Unassembled WGS sequence"/>
</dbReference>
<dbReference type="InterPro" id="IPR000944">
    <property type="entry name" value="Tscrpt_reg_Rrf2"/>
</dbReference>
<protein>
    <submittedName>
        <fullName evidence="2">Transcriptional regulator, BadM/Rrf2 family</fullName>
    </submittedName>
</protein>
<dbReference type="RefSeq" id="WP_090189907.1">
    <property type="nucleotide sequence ID" value="NZ_CP072991.1"/>
</dbReference>
<proteinExistence type="predicted"/>
<evidence type="ECO:0000313" key="3">
    <source>
        <dbReference type="Proteomes" id="UP000199550"/>
    </source>
</evidence>
<name>A0A1I4GF98_9RHOB</name>
<dbReference type="STRING" id="195913.SAMN04488004_11293"/>
<dbReference type="AlphaFoldDB" id="A0A1I4GF98"/>